<protein>
    <submittedName>
        <fullName evidence="2">Stressosome protein rsbRB</fullName>
    </submittedName>
</protein>
<gene>
    <name evidence="2" type="ORF">A361_04775</name>
</gene>
<proteinExistence type="predicted"/>
<dbReference type="Gene3D" id="3.30.750.24">
    <property type="entry name" value="STAS domain"/>
    <property type="match status" value="1"/>
</dbReference>
<dbReference type="SUPFAM" id="SSF52091">
    <property type="entry name" value="SpoIIaa-like"/>
    <property type="match status" value="1"/>
</dbReference>
<dbReference type="AlphaFoldDB" id="A0A160M7I2"/>
<dbReference type="STRING" id="1196031.A361_04775"/>
<sequence length="261" mass="29760">MQYFDQPLPLAFLKADRNGKIVSYSGIARESFDLSEGHLKGIIDEESIEKLIQYSWEPGLDPVKLELNMKTRETPLSLFEVHIQWDSEGYANMLFLPKDSSNENLMDKLMQLQQRLSSTDFELLEKKEELEQVLIRLNQLSGPFIPLSETLCMIPLFGDITAEKINVISESCLKAVFAGEYEEILFDLTAVGEIEGKGIEKFTQLLKTLNFMTGSIIKLIGIKPNLAKVLNTYKLDEWVQIDQSLKQVLNVYFNRNELGAT</sequence>
<dbReference type="KEGG" id="bon:A361_04775"/>
<accession>A0A160M7I2</accession>
<dbReference type="PROSITE" id="PS50801">
    <property type="entry name" value="STAS"/>
    <property type="match status" value="1"/>
</dbReference>
<evidence type="ECO:0000313" key="2">
    <source>
        <dbReference type="EMBL" id="AND38460.1"/>
    </source>
</evidence>
<dbReference type="RefSeq" id="WP_019382656.1">
    <property type="nucleotide sequence ID" value="NZ_CP015506.1"/>
</dbReference>
<dbReference type="InterPro" id="IPR036513">
    <property type="entry name" value="STAS_dom_sf"/>
</dbReference>
<organism evidence="2 3">
    <name type="scientific">Cytobacillus oceanisediminis 2691</name>
    <dbReference type="NCBI Taxonomy" id="1196031"/>
    <lineage>
        <taxon>Bacteria</taxon>
        <taxon>Bacillati</taxon>
        <taxon>Bacillota</taxon>
        <taxon>Bacilli</taxon>
        <taxon>Bacillales</taxon>
        <taxon>Bacillaceae</taxon>
        <taxon>Cytobacillus</taxon>
    </lineage>
</organism>
<dbReference type="Proteomes" id="UP000077856">
    <property type="component" value="Chromosome"/>
</dbReference>
<reference evidence="2 3" key="1">
    <citation type="submission" date="2016-04" db="EMBL/GenBank/DDBJ databases">
        <title>Complete genome sequence of Bacillus oceanisediminis strain 2691.</title>
        <authorList>
            <person name="Jeong H."/>
            <person name="Kim H.J."/>
            <person name="Lee D.-W."/>
        </authorList>
    </citation>
    <scope>NUCLEOTIDE SEQUENCE [LARGE SCALE GENOMIC DNA]</scope>
    <source>
        <strain evidence="2 3">2691</strain>
    </source>
</reference>
<evidence type="ECO:0000259" key="1">
    <source>
        <dbReference type="PROSITE" id="PS50801"/>
    </source>
</evidence>
<dbReference type="EMBL" id="CP015506">
    <property type="protein sequence ID" value="AND38460.1"/>
    <property type="molecule type" value="Genomic_DNA"/>
</dbReference>
<feature type="domain" description="STAS" evidence="1">
    <location>
        <begin position="141"/>
        <end position="261"/>
    </location>
</feature>
<evidence type="ECO:0000313" key="3">
    <source>
        <dbReference type="Proteomes" id="UP000077856"/>
    </source>
</evidence>
<dbReference type="eggNOG" id="COG1366">
    <property type="taxonomic scope" value="Bacteria"/>
</dbReference>
<dbReference type="Pfam" id="PF01740">
    <property type="entry name" value="STAS"/>
    <property type="match status" value="1"/>
</dbReference>
<name>A0A160M7I2_9BACI</name>
<dbReference type="InterPro" id="IPR002645">
    <property type="entry name" value="STAS_dom"/>
</dbReference>